<feature type="region of interest" description="Disordered" evidence="1">
    <location>
        <begin position="563"/>
        <end position="588"/>
    </location>
</feature>
<evidence type="ECO:0000313" key="3">
    <source>
        <dbReference type="Proteomes" id="UP001642484"/>
    </source>
</evidence>
<comment type="caution">
    <text evidence="2">The sequence shown here is derived from an EMBL/GenBank/DDBJ whole genome shotgun (WGS) entry which is preliminary data.</text>
</comment>
<organism evidence="2 3">
    <name type="scientific">Durusdinium trenchii</name>
    <dbReference type="NCBI Taxonomy" id="1381693"/>
    <lineage>
        <taxon>Eukaryota</taxon>
        <taxon>Sar</taxon>
        <taxon>Alveolata</taxon>
        <taxon>Dinophyceae</taxon>
        <taxon>Suessiales</taxon>
        <taxon>Symbiodiniaceae</taxon>
        <taxon>Durusdinium</taxon>
    </lineage>
</organism>
<evidence type="ECO:0008006" key="4">
    <source>
        <dbReference type="Google" id="ProtNLM"/>
    </source>
</evidence>
<evidence type="ECO:0000313" key="2">
    <source>
        <dbReference type="EMBL" id="CAK8997693.1"/>
    </source>
</evidence>
<sequence length="975" mass="110487">MVGDVIPLNDLWCVLLGIEIYWTTTHVSSDEKLYLAKALRRYRKTHGSLCLGGYFVDAIVARLMEEKDAGLGKDVVGVKKALDGGGPAKCAGWKPEGMKKKARFWSNTLRLPEKKPEKLNAMTHASFRKKVVYIDPQSLTHEAKNAKCILFQDQHFVALRFLDGQWEINFERYTHTWEKADLYRGLQRGHPYCQDEKGVWIIDVEEVDAAYYIASQEDVCHNSRGKDECGGSISNHSGMKRKCVEEDEEEAQFRSTNIRHNRQIFRTEWTIYASEEDLAGSIDLAARMPVPWVMLSANPLQPSPIDPEMQARIWAQLKQFRTEVEPSFPTLAKFPHLFWILPVPFDLQQPRANWIVQMRAYGCFLSMIHNGQSQQLELALMAYYSPEIERNFGLLELVSTQKASVSRRDRLKRLMAAWMCLHVLSVPVPGRESGMPAIGCADDSVDVASQRSGPRTAAKSKAGPSQRVEDSAMRIVKEEDKEADDIPLEDATFERLKQRRHMRGANTSDVDFAHLFNSLAKMNDCFQQEPAEEIDTSDTILRKENQFLAACVNACLTFEGQQRKEKNREEHADEEQEGPGQQGPQGPWNAATAKTIMAVKKQLSYELCQDKLLHFMSEWCDTPKEVEASCCYEDCAVKYDDELLPARQIQREQLVNCYLRIPHSIKQTVPADIVERFSQKKPEVKTENSEDHILIRKVNYQYPGPCTIRTRKQVVGNFLLHSENGGSPHCVAVKQDEEDKLIVFDTDGVFHLAVADFETALLGGVDAATCVIFKLQDGKKDTDVGMSDFENLLDLAAGSSESNEECTTDDAQDTALLPEVSEKKGSFDWLDDTGRVITDQVLLSDLQTEAQKFMEAAKAGQFRAERGAFQCPACPFRKFDRCKRLAVHLSRYHTAKRQFCCSGTKQIKIILALHDSDMIAEKRQGNYLKRSATLLRRSIKPMLSPQNNAVDKEIRFLLDASGPRVVHRQALRSAR</sequence>
<dbReference type="Proteomes" id="UP001642484">
    <property type="component" value="Unassembled WGS sequence"/>
</dbReference>
<evidence type="ECO:0000256" key="1">
    <source>
        <dbReference type="SAM" id="MobiDB-lite"/>
    </source>
</evidence>
<feature type="compositionally biased region" description="Low complexity" evidence="1">
    <location>
        <begin position="578"/>
        <end position="587"/>
    </location>
</feature>
<protein>
    <recommendedName>
        <fullName evidence="4">C2H2-type domain-containing protein</fullName>
    </recommendedName>
</protein>
<accession>A0ABP0I536</accession>
<keyword evidence="3" id="KW-1185">Reference proteome</keyword>
<dbReference type="EMBL" id="CAXAMN010002102">
    <property type="protein sequence ID" value="CAK8997693.1"/>
    <property type="molecule type" value="Genomic_DNA"/>
</dbReference>
<reference evidence="2 3" key="1">
    <citation type="submission" date="2024-02" db="EMBL/GenBank/DDBJ databases">
        <authorList>
            <person name="Chen Y."/>
            <person name="Shah S."/>
            <person name="Dougan E. K."/>
            <person name="Thang M."/>
            <person name="Chan C."/>
        </authorList>
    </citation>
    <scope>NUCLEOTIDE SEQUENCE [LARGE SCALE GENOMIC DNA]</scope>
</reference>
<feature type="region of interest" description="Disordered" evidence="1">
    <location>
        <begin position="446"/>
        <end position="471"/>
    </location>
</feature>
<gene>
    <name evidence="2" type="ORF">CCMP2556_LOCUS4949</name>
</gene>
<proteinExistence type="predicted"/>
<name>A0ABP0I536_9DINO</name>